<dbReference type="RefSeq" id="WP_200393766.1">
    <property type="nucleotide sequence ID" value="NZ_CP066831.1"/>
</dbReference>
<evidence type="ECO:0000256" key="1">
    <source>
        <dbReference type="ARBA" id="ARBA00009437"/>
    </source>
</evidence>
<dbReference type="EMBL" id="CP066831">
    <property type="protein sequence ID" value="QQM38600.1"/>
    <property type="molecule type" value="Genomic_DNA"/>
</dbReference>
<evidence type="ECO:0000256" key="4">
    <source>
        <dbReference type="ARBA" id="ARBA00023163"/>
    </source>
</evidence>
<name>A0A7T7KTV8_9ACTN</name>
<evidence type="ECO:0000256" key="3">
    <source>
        <dbReference type="ARBA" id="ARBA00023125"/>
    </source>
</evidence>
<dbReference type="SUPFAM" id="SSF53850">
    <property type="entry name" value="Periplasmic binding protein-like II"/>
    <property type="match status" value="1"/>
</dbReference>
<evidence type="ECO:0000313" key="6">
    <source>
        <dbReference type="EMBL" id="QQM38600.1"/>
    </source>
</evidence>
<organism evidence="6 7">
    <name type="scientific">Streptomyces liliifuscus</name>
    <dbReference type="NCBI Taxonomy" id="2797636"/>
    <lineage>
        <taxon>Bacteria</taxon>
        <taxon>Bacillati</taxon>
        <taxon>Actinomycetota</taxon>
        <taxon>Actinomycetes</taxon>
        <taxon>Kitasatosporales</taxon>
        <taxon>Streptomycetaceae</taxon>
        <taxon>Streptomyces</taxon>
    </lineage>
</organism>
<dbReference type="InterPro" id="IPR036388">
    <property type="entry name" value="WH-like_DNA-bd_sf"/>
</dbReference>
<dbReference type="PANTHER" id="PTHR30118">
    <property type="entry name" value="HTH-TYPE TRANSCRIPTIONAL REGULATOR LEUO-RELATED"/>
    <property type="match status" value="1"/>
</dbReference>
<comment type="similarity">
    <text evidence="1">Belongs to the LysR transcriptional regulatory family.</text>
</comment>
<evidence type="ECO:0000259" key="5">
    <source>
        <dbReference type="PROSITE" id="PS50931"/>
    </source>
</evidence>
<evidence type="ECO:0000256" key="2">
    <source>
        <dbReference type="ARBA" id="ARBA00023015"/>
    </source>
</evidence>
<dbReference type="GO" id="GO:0003700">
    <property type="term" value="F:DNA-binding transcription factor activity"/>
    <property type="evidence" value="ECO:0007669"/>
    <property type="project" value="InterPro"/>
</dbReference>
<feature type="domain" description="HTH lysR-type" evidence="5">
    <location>
        <begin position="3"/>
        <end position="60"/>
    </location>
</feature>
<keyword evidence="2" id="KW-0805">Transcription regulation</keyword>
<gene>
    <name evidence="6" type="ORF">JEQ17_03365</name>
</gene>
<dbReference type="KEGG" id="slf:JEQ17_03365"/>
<protein>
    <submittedName>
        <fullName evidence="6">LysR family transcriptional regulator</fullName>
    </submittedName>
</protein>
<dbReference type="CDD" id="cd08460">
    <property type="entry name" value="PBP2_DntR_like_1"/>
    <property type="match status" value="1"/>
</dbReference>
<dbReference type="Pfam" id="PF03466">
    <property type="entry name" value="LysR_substrate"/>
    <property type="match status" value="1"/>
</dbReference>
<keyword evidence="4" id="KW-0804">Transcription</keyword>
<dbReference type="Proteomes" id="UP000595636">
    <property type="component" value="Chromosome"/>
</dbReference>
<dbReference type="SUPFAM" id="SSF46785">
    <property type="entry name" value="Winged helix' DNA-binding domain"/>
    <property type="match status" value="1"/>
</dbReference>
<dbReference type="PANTHER" id="PTHR30118:SF15">
    <property type="entry name" value="TRANSCRIPTIONAL REGULATORY PROTEIN"/>
    <property type="match status" value="1"/>
</dbReference>
<dbReference type="InterPro" id="IPR005119">
    <property type="entry name" value="LysR_subst-bd"/>
</dbReference>
<dbReference type="GO" id="GO:0003677">
    <property type="term" value="F:DNA binding"/>
    <property type="evidence" value="ECO:0007669"/>
    <property type="project" value="UniProtKB-KW"/>
</dbReference>
<dbReference type="InterPro" id="IPR036390">
    <property type="entry name" value="WH_DNA-bd_sf"/>
</dbReference>
<proteinExistence type="inferred from homology"/>
<dbReference type="PROSITE" id="PS50931">
    <property type="entry name" value="HTH_LYSR"/>
    <property type="match status" value="1"/>
</dbReference>
<keyword evidence="7" id="KW-1185">Reference proteome</keyword>
<dbReference type="Pfam" id="PF00126">
    <property type="entry name" value="HTH_1"/>
    <property type="match status" value="1"/>
</dbReference>
<accession>A0A7T7KTV8</accession>
<evidence type="ECO:0000313" key="7">
    <source>
        <dbReference type="Proteomes" id="UP000595636"/>
    </source>
</evidence>
<keyword evidence="3" id="KW-0238">DNA-binding</keyword>
<dbReference type="Gene3D" id="1.10.10.10">
    <property type="entry name" value="Winged helix-like DNA-binding domain superfamily/Winged helix DNA-binding domain"/>
    <property type="match status" value="1"/>
</dbReference>
<dbReference type="Gene3D" id="3.40.190.10">
    <property type="entry name" value="Periplasmic binding protein-like II"/>
    <property type="match status" value="2"/>
</dbReference>
<dbReference type="AlphaFoldDB" id="A0A7T7KTV8"/>
<dbReference type="InterPro" id="IPR000847">
    <property type="entry name" value="LysR_HTH_N"/>
</dbReference>
<dbReference type="InterPro" id="IPR050389">
    <property type="entry name" value="LysR-type_TF"/>
</dbReference>
<reference evidence="6 7" key="1">
    <citation type="submission" date="2020-12" db="EMBL/GenBank/DDBJ databases">
        <title>A novel species.</title>
        <authorList>
            <person name="Li K."/>
        </authorList>
    </citation>
    <scope>NUCLEOTIDE SEQUENCE [LARGE SCALE GENOMIC DNA]</scope>
    <source>
        <strain evidence="6 7">ZYC-3</strain>
    </source>
</reference>
<sequence length="316" mass="34306">MQLDLNLMAVLDALLEEGSVTGAAERLRLSAPATSRSLGRIRRLTGDQILVRTGRTMTPTPYALEIRADVHHLVAQSRAILEPKRTLDLGNLQRTFTIRGNDALTTAIAPHLLTAIRQAGPGLSVRLLAEADIDTNDLRHGRVDLEISSTMPTLPEINHETLGADRLVVAFHPDHPCADAPLTAERFAAADHVIVSRRGRTEDPIDVALKSLSLRRRVVASAPTSTAALHIVSQSKLLVVVSERICRPTLDACGLRIGTPPFDLAPVPVTLAWHQRYDNDRAHAWLRNRVRDSFAGFLGHRPTTGADAAEAGPADV</sequence>